<gene>
    <name evidence="4" type="ORF">HXL70_04240</name>
</gene>
<keyword evidence="2" id="KW-0560">Oxidoreductase</keyword>
<dbReference type="CDD" id="cd02062">
    <property type="entry name" value="Nitro_FMN_reductase"/>
    <property type="match status" value="1"/>
</dbReference>
<dbReference type="Gene3D" id="3.40.109.10">
    <property type="entry name" value="NADH Oxidase"/>
    <property type="match status" value="1"/>
</dbReference>
<dbReference type="EMBL" id="JABZMK010000015">
    <property type="protein sequence ID" value="MBF1129239.1"/>
    <property type="molecule type" value="Genomic_DNA"/>
</dbReference>
<comment type="caution">
    <text evidence="4">The sequence shown here is derived from an EMBL/GenBank/DDBJ whole genome shotgun (WGS) entry which is preliminary data.</text>
</comment>
<name>A0A930FP11_9FIRM</name>
<dbReference type="Pfam" id="PF00881">
    <property type="entry name" value="Nitroreductase"/>
    <property type="match status" value="1"/>
</dbReference>
<dbReference type="Gene3D" id="2.20.180.10">
    <property type="entry name" value="putative fmn-dependent nitroreductase like domains"/>
    <property type="match status" value="1"/>
</dbReference>
<dbReference type="RefSeq" id="WP_276639415.1">
    <property type="nucleotide sequence ID" value="NZ_CAUHER010000003.1"/>
</dbReference>
<evidence type="ECO:0000259" key="3">
    <source>
        <dbReference type="Pfam" id="PF00881"/>
    </source>
</evidence>
<dbReference type="PANTHER" id="PTHR43673:SF10">
    <property type="entry name" value="NADH DEHYDROGENASE_NAD(P)H NITROREDUCTASE XCC3605-RELATED"/>
    <property type="match status" value="1"/>
</dbReference>
<dbReference type="Proteomes" id="UP000757890">
    <property type="component" value="Unassembled WGS sequence"/>
</dbReference>
<accession>A0A930FP11</accession>
<protein>
    <submittedName>
        <fullName evidence="4">Nitroreductase family protein</fullName>
    </submittedName>
</protein>
<dbReference type="AlphaFoldDB" id="A0A930FP11"/>
<evidence type="ECO:0000256" key="1">
    <source>
        <dbReference type="ARBA" id="ARBA00007118"/>
    </source>
</evidence>
<feature type="domain" description="Nitroreductase" evidence="3">
    <location>
        <begin position="11"/>
        <end position="151"/>
    </location>
</feature>
<proteinExistence type="inferred from homology"/>
<sequence>MDFHTLCIGCRTYRRFKQKQIPEEILDELLENSRIANSAMNGQPLRYVLVKTPEAVRKIQPCFHFAAALPKELGQPKEGEQPAAFIILCTEGPETPWTGIDIGIAVRTMNLNAYIHGVGSCIIGNVEFEKVKEILSIPETWIPRLALALGYPSHKSTIVELPEDGSVKYYLDEERQYYVPKRKRKDISIIR</sequence>
<evidence type="ECO:0000256" key="2">
    <source>
        <dbReference type="ARBA" id="ARBA00023002"/>
    </source>
</evidence>
<dbReference type="SUPFAM" id="SSF55469">
    <property type="entry name" value="FMN-dependent nitroreductase-like"/>
    <property type="match status" value="1"/>
</dbReference>
<dbReference type="GO" id="GO:0016491">
    <property type="term" value="F:oxidoreductase activity"/>
    <property type="evidence" value="ECO:0007669"/>
    <property type="project" value="UniProtKB-KW"/>
</dbReference>
<dbReference type="PANTHER" id="PTHR43673">
    <property type="entry name" value="NAD(P)H NITROREDUCTASE YDGI-RELATED"/>
    <property type="match status" value="1"/>
</dbReference>
<dbReference type="InterPro" id="IPR023312">
    <property type="entry name" value="Put_nitroreductase_C_bac"/>
</dbReference>
<dbReference type="InterPro" id="IPR029479">
    <property type="entry name" value="Nitroreductase"/>
</dbReference>
<reference evidence="4" key="1">
    <citation type="submission" date="2020-04" db="EMBL/GenBank/DDBJ databases">
        <title>Deep metagenomics examines the oral microbiome during advanced dental caries in children, revealing novel taxa and co-occurrences with host molecules.</title>
        <authorList>
            <person name="Baker J.L."/>
            <person name="Morton J.T."/>
            <person name="Dinis M."/>
            <person name="Alvarez R."/>
            <person name="Tran N.C."/>
            <person name="Knight R."/>
            <person name="Edlund A."/>
        </authorList>
    </citation>
    <scope>NUCLEOTIDE SEQUENCE</scope>
    <source>
        <strain evidence="4">JCVI_32_bin.14</strain>
    </source>
</reference>
<evidence type="ECO:0000313" key="4">
    <source>
        <dbReference type="EMBL" id="MBF1129239.1"/>
    </source>
</evidence>
<comment type="similarity">
    <text evidence="1">Belongs to the nitroreductase family.</text>
</comment>
<evidence type="ECO:0000313" key="5">
    <source>
        <dbReference type="Proteomes" id="UP000757890"/>
    </source>
</evidence>
<dbReference type="InterPro" id="IPR000415">
    <property type="entry name" value="Nitroreductase-like"/>
</dbReference>
<organism evidence="4 5">
    <name type="scientific">Dialister invisus</name>
    <dbReference type="NCBI Taxonomy" id="218538"/>
    <lineage>
        <taxon>Bacteria</taxon>
        <taxon>Bacillati</taxon>
        <taxon>Bacillota</taxon>
        <taxon>Negativicutes</taxon>
        <taxon>Veillonellales</taxon>
        <taxon>Veillonellaceae</taxon>
        <taxon>Dialister</taxon>
    </lineage>
</organism>